<dbReference type="AlphaFoldDB" id="A0AA38W155"/>
<accession>A0AA38W155</accession>
<dbReference type="Proteomes" id="UP001174691">
    <property type="component" value="Unassembled WGS sequence"/>
</dbReference>
<proteinExistence type="predicted"/>
<evidence type="ECO:0000313" key="2">
    <source>
        <dbReference type="EMBL" id="KAJ9164733.1"/>
    </source>
</evidence>
<sequence length="143" mass="16040">MLTLHPEGRFRRTSSTSSLPGCSSELQTPSTHPPRAYPPPSMARTKPSHSRTGSSSKRALTDEKLVAQALETARESEEGAQDAQVCTILDDALSRIWIKIQAHPDSYVMSQTEMSVFTYFQYSFAGNDLAVAARKRYWDNMRR</sequence>
<dbReference type="EMBL" id="JANBVN010000010">
    <property type="protein sequence ID" value="KAJ9164733.1"/>
    <property type="molecule type" value="Genomic_DNA"/>
</dbReference>
<gene>
    <name evidence="2" type="ORF">NKR19_g1140</name>
</gene>
<keyword evidence="3" id="KW-1185">Reference proteome</keyword>
<protein>
    <submittedName>
        <fullName evidence="2">Uncharacterized protein</fullName>
    </submittedName>
</protein>
<feature type="compositionally biased region" description="Pro residues" evidence="1">
    <location>
        <begin position="31"/>
        <end position="41"/>
    </location>
</feature>
<organism evidence="2 3">
    <name type="scientific">Coniochaeta hoffmannii</name>
    <dbReference type="NCBI Taxonomy" id="91930"/>
    <lineage>
        <taxon>Eukaryota</taxon>
        <taxon>Fungi</taxon>
        <taxon>Dikarya</taxon>
        <taxon>Ascomycota</taxon>
        <taxon>Pezizomycotina</taxon>
        <taxon>Sordariomycetes</taxon>
        <taxon>Sordariomycetidae</taxon>
        <taxon>Coniochaetales</taxon>
        <taxon>Coniochaetaceae</taxon>
        <taxon>Coniochaeta</taxon>
    </lineage>
</organism>
<evidence type="ECO:0000313" key="3">
    <source>
        <dbReference type="Proteomes" id="UP001174691"/>
    </source>
</evidence>
<feature type="compositionally biased region" description="Low complexity" evidence="1">
    <location>
        <begin position="14"/>
        <end position="24"/>
    </location>
</feature>
<name>A0AA38W155_9PEZI</name>
<comment type="caution">
    <text evidence="2">The sequence shown here is derived from an EMBL/GenBank/DDBJ whole genome shotgun (WGS) entry which is preliminary data.</text>
</comment>
<feature type="region of interest" description="Disordered" evidence="1">
    <location>
        <begin position="1"/>
        <end position="62"/>
    </location>
</feature>
<reference evidence="2" key="1">
    <citation type="submission" date="2022-07" db="EMBL/GenBank/DDBJ databases">
        <title>Fungi with potential for degradation of polypropylene.</title>
        <authorList>
            <person name="Gostincar C."/>
        </authorList>
    </citation>
    <scope>NUCLEOTIDE SEQUENCE</scope>
    <source>
        <strain evidence="2">EXF-13287</strain>
    </source>
</reference>
<evidence type="ECO:0000256" key="1">
    <source>
        <dbReference type="SAM" id="MobiDB-lite"/>
    </source>
</evidence>
<feature type="compositionally biased region" description="Basic and acidic residues" evidence="1">
    <location>
        <begin position="1"/>
        <end position="10"/>
    </location>
</feature>